<feature type="transmembrane region" description="Helical" evidence="2">
    <location>
        <begin position="108"/>
        <end position="128"/>
    </location>
</feature>
<organism evidence="4 5">
    <name type="scientific">Comamonas guangdongensis</name>
    <dbReference type="NCBI Taxonomy" id="510515"/>
    <lineage>
        <taxon>Bacteria</taxon>
        <taxon>Pseudomonadati</taxon>
        <taxon>Pseudomonadota</taxon>
        <taxon>Betaproteobacteria</taxon>
        <taxon>Burkholderiales</taxon>
        <taxon>Comamonadaceae</taxon>
        <taxon>Comamonas</taxon>
    </lineage>
</organism>
<keyword evidence="2" id="KW-0812">Transmembrane</keyword>
<evidence type="ECO:0000313" key="4">
    <source>
        <dbReference type="EMBL" id="MEX8193870.1"/>
    </source>
</evidence>
<accession>A0ABV3ZWD0</accession>
<reference evidence="4 5" key="1">
    <citation type="journal article" date="2013" name="Int. J. Syst. Evol. Microbiol.">
        <title>Comamonas guangdongensis sp. nov., isolated from subterranean forest sediment, and emended description of the genus Comamonas.</title>
        <authorList>
            <person name="Zhang J."/>
            <person name="Wang Y."/>
            <person name="Zhou S."/>
            <person name="Wu C."/>
            <person name="He J."/>
            <person name="Li F."/>
        </authorList>
    </citation>
    <scope>NUCLEOTIDE SEQUENCE [LARGE SCALE GENOMIC DNA]</scope>
    <source>
        <strain evidence="4 5">CCTCC AB2011133</strain>
    </source>
</reference>
<evidence type="ECO:0000259" key="3">
    <source>
        <dbReference type="Pfam" id="PF12773"/>
    </source>
</evidence>
<evidence type="ECO:0000313" key="5">
    <source>
        <dbReference type="Proteomes" id="UP001561046"/>
    </source>
</evidence>
<name>A0ABV3ZWD0_9BURK</name>
<feature type="region of interest" description="Disordered" evidence="1">
    <location>
        <begin position="194"/>
        <end position="247"/>
    </location>
</feature>
<evidence type="ECO:0000256" key="1">
    <source>
        <dbReference type="SAM" id="MobiDB-lite"/>
    </source>
</evidence>
<dbReference type="Proteomes" id="UP001561046">
    <property type="component" value="Unassembled WGS sequence"/>
</dbReference>
<keyword evidence="5" id="KW-1185">Reference proteome</keyword>
<evidence type="ECO:0000256" key="2">
    <source>
        <dbReference type="SAM" id="Phobius"/>
    </source>
</evidence>
<proteinExistence type="predicted"/>
<dbReference type="EMBL" id="JBFYGN010000015">
    <property type="protein sequence ID" value="MEX8193870.1"/>
    <property type="molecule type" value="Genomic_DNA"/>
</dbReference>
<dbReference type="RefSeq" id="WP_369339065.1">
    <property type="nucleotide sequence ID" value="NZ_JBFYGN010000015.1"/>
</dbReference>
<keyword evidence="2" id="KW-1133">Transmembrane helix</keyword>
<gene>
    <name evidence="4" type="ORF">AB6724_13580</name>
</gene>
<comment type="caution">
    <text evidence="4">The sequence shown here is derived from an EMBL/GenBank/DDBJ whole genome shotgun (WGS) entry which is preliminary data.</text>
</comment>
<feature type="domain" description="DZANK-type" evidence="3">
    <location>
        <begin position="3"/>
        <end position="56"/>
    </location>
</feature>
<keyword evidence="2" id="KW-0472">Membrane</keyword>
<dbReference type="Pfam" id="PF12773">
    <property type="entry name" value="DZR"/>
    <property type="match status" value="1"/>
</dbReference>
<sequence length="247" mass="24687">MNCSQCGNALTAQARFCNRCGCPQTPAEPAAAQDGLSCPQCHASCQPRARFCPQCGTSLAPVAAAARPAPAPEPPRIEPFLESAAPRPARNHNPPALPREPLPGNRSWIKWAVLALVIAAVAAGAMMARNMAGLSKSHTDAALPDKDALSAQDKARADALVGPQTGAAAGSAATAAPSTADAAAPVPQAVPAPTALPAAAPMPAPEPAQAATAGNTAEPFTAPAAKPAAKPRPAPKNGPPSLDDLLD</sequence>
<dbReference type="InterPro" id="IPR025874">
    <property type="entry name" value="DZR"/>
</dbReference>
<feature type="compositionally biased region" description="Low complexity" evidence="1">
    <location>
        <begin position="207"/>
        <end position="228"/>
    </location>
</feature>
<protein>
    <submittedName>
        <fullName evidence="4">Zinc ribbon domain-containing protein</fullName>
    </submittedName>
</protein>